<organism evidence="2 3">
    <name type="scientific">Candidatus Zambryskibacteria bacterium RIFCSPLOWO2_12_FULL_39_23</name>
    <dbReference type="NCBI Taxonomy" id="1802776"/>
    <lineage>
        <taxon>Bacteria</taxon>
        <taxon>Candidatus Zambryskiibacteriota</taxon>
    </lineage>
</organism>
<dbReference type="Proteomes" id="UP000176558">
    <property type="component" value="Unassembled WGS sequence"/>
</dbReference>
<feature type="transmembrane region" description="Helical" evidence="1">
    <location>
        <begin position="378"/>
        <end position="402"/>
    </location>
</feature>
<feature type="transmembrane region" description="Helical" evidence="1">
    <location>
        <begin position="200"/>
        <end position="223"/>
    </location>
</feature>
<feature type="transmembrane region" description="Helical" evidence="1">
    <location>
        <begin position="317"/>
        <end position="337"/>
    </location>
</feature>
<feature type="transmembrane region" description="Helical" evidence="1">
    <location>
        <begin position="37"/>
        <end position="56"/>
    </location>
</feature>
<feature type="transmembrane region" description="Helical" evidence="1">
    <location>
        <begin position="243"/>
        <end position="263"/>
    </location>
</feature>
<feature type="transmembrane region" description="Helical" evidence="1">
    <location>
        <begin position="90"/>
        <end position="109"/>
    </location>
</feature>
<gene>
    <name evidence="2" type="ORF">A3G99_02050</name>
</gene>
<dbReference type="EMBL" id="MHWT01000014">
    <property type="protein sequence ID" value="OHB12581.1"/>
    <property type="molecule type" value="Genomic_DNA"/>
</dbReference>
<dbReference type="InterPro" id="IPR025291">
    <property type="entry name" value="DUF4153"/>
</dbReference>
<feature type="transmembrane region" description="Helical" evidence="1">
    <location>
        <begin position="12"/>
        <end position="30"/>
    </location>
</feature>
<feature type="transmembrane region" description="Helical" evidence="1">
    <location>
        <begin position="62"/>
        <end position="83"/>
    </location>
</feature>
<dbReference type="AlphaFoldDB" id="A0A1G2UT63"/>
<comment type="caution">
    <text evidence="2">The sequence shown here is derived from an EMBL/GenBank/DDBJ whole genome shotgun (WGS) entry which is preliminary data.</text>
</comment>
<feature type="transmembrane region" description="Helical" evidence="1">
    <location>
        <begin position="160"/>
        <end position="180"/>
    </location>
</feature>
<protein>
    <submittedName>
        <fullName evidence="2">Uncharacterized protein</fullName>
    </submittedName>
</protein>
<evidence type="ECO:0000313" key="3">
    <source>
        <dbReference type="Proteomes" id="UP000176558"/>
    </source>
</evidence>
<feature type="transmembrane region" description="Helical" evidence="1">
    <location>
        <begin position="349"/>
        <end position="366"/>
    </location>
</feature>
<proteinExistence type="predicted"/>
<evidence type="ECO:0000256" key="1">
    <source>
        <dbReference type="SAM" id="Phobius"/>
    </source>
</evidence>
<name>A0A1G2UT63_9BACT</name>
<evidence type="ECO:0000313" key="2">
    <source>
        <dbReference type="EMBL" id="OHB12581.1"/>
    </source>
</evidence>
<keyword evidence="1" id="KW-0472">Membrane</keyword>
<feature type="transmembrane region" description="Helical" evidence="1">
    <location>
        <begin position="129"/>
        <end position="148"/>
    </location>
</feature>
<accession>A0A1G2UT63</accession>
<reference evidence="2 3" key="1">
    <citation type="journal article" date="2016" name="Nat. Commun.">
        <title>Thousands of microbial genomes shed light on interconnected biogeochemical processes in an aquifer system.</title>
        <authorList>
            <person name="Anantharaman K."/>
            <person name="Brown C.T."/>
            <person name="Hug L.A."/>
            <person name="Sharon I."/>
            <person name="Castelle C.J."/>
            <person name="Probst A.J."/>
            <person name="Thomas B.C."/>
            <person name="Singh A."/>
            <person name="Wilkins M.J."/>
            <person name="Karaoz U."/>
            <person name="Brodie E.L."/>
            <person name="Williams K.H."/>
            <person name="Hubbard S.S."/>
            <person name="Banfield J.F."/>
        </authorList>
    </citation>
    <scope>NUCLEOTIDE SEQUENCE [LARGE SCALE GENOMIC DNA]</scope>
</reference>
<keyword evidence="1" id="KW-1133">Transmembrane helix</keyword>
<sequence length="475" mass="55124">MENKSLATKIEVITSFVLSLFFIIFLWGVWSREVFALGINLTLYLAGVTLFFVYRLKKDKKYVASDLTWIIPLLLLSISFALYENPFFKPFTMLAFPVLLALFYSYAWIERKNEIDWDAFFIVKIVKHILSFLTFLLTSVKLLFYTVYNKEKTKNGMLKRVLIGITLLLVALFIIVPLLSSADPVFALKLKPFYDAVTKILSASIVAKIIVFAVLSIVSLTGLMAWGRPREITNNSKDIKLDIVMTSIVLGGIFAVYLLFLFIQLDRLWVGALPFDFKETENLVKSGFWQLLFLSLLNLAIFFFLYRKTVSVGQKLLGIFSFASVLLLVSSAHRMALYVTHYGFSYEKFYASYTVLFCIILFLWLISQLFQSKKSNVIKFLVFQFLWMFALVSIFPVELFILKSNMALVTKPDTKIKLFEMAMLSPDILTQIKKYKEEGKLIEEFDWNPWIEKQEKRIQDKKWYEFTLSAINANR</sequence>
<dbReference type="Pfam" id="PF13687">
    <property type="entry name" value="DUF4153"/>
    <property type="match status" value="1"/>
</dbReference>
<feature type="transmembrane region" description="Helical" evidence="1">
    <location>
        <begin position="283"/>
        <end position="305"/>
    </location>
</feature>
<keyword evidence="1" id="KW-0812">Transmembrane</keyword>